<feature type="non-terminal residue" evidence="1">
    <location>
        <position position="1"/>
    </location>
</feature>
<gene>
    <name evidence="1" type="ORF">METZ01_LOCUS396433</name>
</gene>
<feature type="non-terminal residue" evidence="1">
    <location>
        <position position="36"/>
    </location>
</feature>
<dbReference type="AlphaFoldDB" id="A0A382VAR3"/>
<accession>A0A382VAR3</accession>
<organism evidence="1">
    <name type="scientific">marine metagenome</name>
    <dbReference type="NCBI Taxonomy" id="408172"/>
    <lineage>
        <taxon>unclassified sequences</taxon>
        <taxon>metagenomes</taxon>
        <taxon>ecological metagenomes</taxon>
    </lineage>
</organism>
<protein>
    <submittedName>
        <fullName evidence="1">Uncharacterized protein</fullName>
    </submittedName>
</protein>
<reference evidence="1" key="1">
    <citation type="submission" date="2018-05" db="EMBL/GenBank/DDBJ databases">
        <authorList>
            <person name="Lanie J.A."/>
            <person name="Ng W.-L."/>
            <person name="Kazmierczak K.M."/>
            <person name="Andrzejewski T.M."/>
            <person name="Davidsen T.M."/>
            <person name="Wayne K.J."/>
            <person name="Tettelin H."/>
            <person name="Glass J.I."/>
            <person name="Rusch D."/>
            <person name="Podicherti R."/>
            <person name="Tsui H.-C.T."/>
            <person name="Winkler M.E."/>
        </authorList>
    </citation>
    <scope>NUCLEOTIDE SEQUENCE</scope>
</reference>
<dbReference type="EMBL" id="UINC01150500">
    <property type="protein sequence ID" value="SVD43579.1"/>
    <property type="molecule type" value="Genomic_DNA"/>
</dbReference>
<evidence type="ECO:0000313" key="1">
    <source>
        <dbReference type="EMBL" id="SVD43579.1"/>
    </source>
</evidence>
<proteinExistence type="predicted"/>
<sequence>VIMIMNGCTDNSEKLFGLVPNPSQLKIKNGTIELEG</sequence>
<name>A0A382VAR3_9ZZZZ</name>